<sequence>MPHVRGESRLTTSIGRENRLGADPSEPIPIDDDNDDENEPLTESDAEVFGRKDMAGVYLKVVTDNAPVTLEIVCYQKTDPNFVAVFTTPTATTIDNGPYTKIKKRGHKKLLLEGDEWSNTNEQHSLGTILANEGAPILHYLKLSDARPEGGTTMSAQDMNDLLKACPVETMAQQMSKEMFETQRTGSNSPLRDLTITYTGESDGLFVCMAKEFSKTHITRINIKYKLTDINALLEFLNLLKDTKIEKQENGDVGIFQAMIANDDNQDEQDLFKKYHITDWQLLFPYY</sequence>
<protein>
    <submittedName>
        <fullName evidence="2">Uncharacterized protein</fullName>
    </submittedName>
</protein>
<dbReference type="EMBL" id="JAIXMP010000002">
    <property type="protein sequence ID" value="KAI9276881.1"/>
    <property type="molecule type" value="Genomic_DNA"/>
</dbReference>
<gene>
    <name evidence="2" type="ORF">BDA99DRAFT_600731</name>
</gene>
<organism evidence="2 3">
    <name type="scientific">Phascolomyces articulosus</name>
    <dbReference type="NCBI Taxonomy" id="60185"/>
    <lineage>
        <taxon>Eukaryota</taxon>
        <taxon>Fungi</taxon>
        <taxon>Fungi incertae sedis</taxon>
        <taxon>Mucoromycota</taxon>
        <taxon>Mucoromycotina</taxon>
        <taxon>Mucoromycetes</taxon>
        <taxon>Mucorales</taxon>
        <taxon>Lichtheimiaceae</taxon>
        <taxon>Phascolomyces</taxon>
    </lineage>
</organism>
<feature type="region of interest" description="Disordered" evidence="1">
    <location>
        <begin position="1"/>
        <end position="42"/>
    </location>
</feature>
<comment type="caution">
    <text evidence="2">The sequence shown here is derived from an EMBL/GenBank/DDBJ whole genome shotgun (WGS) entry which is preliminary data.</text>
</comment>
<keyword evidence="3" id="KW-1185">Reference proteome</keyword>
<dbReference type="Proteomes" id="UP001209540">
    <property type="component" value="Unassembled WGS sequence"/>
</dbReference>
<reference evidence="2" key="2">
    <citation type="submission" date="2023-02" db="EMBL/GenBank/DDBJ databases">
        <authorList>
            <consortium name="DOE Joint Genome Institute"/>
            <person name="Mondo S.J."/>
            <person name="Chang Y."/>
            <person name="Wang Y."/>
            <person name="Ahrendt S."/>
            <person name="Andreopoulos W."/>
            <person name="Barry K."/>
            <person name="Beard J."/>
            <person name="Benny G.L."/>
            <person name="Blankenship S."/>
            <person name="Bonito G."/>
            <person name="Cuomo C."/>
            <person name="Desiro A."/>
            <person name="Gervers K.A."/>
            <person name="Hundley H."/>
            <person name="Kuo A."/>
            <person name="LaButti K."/>
            <person name="Lang B.F."/>
            <person name="Lipzen A."/>
            <person name="O'Donnell K."/>
            <person name="Pangilinan J."/>
            <person name="Reynolds N."/>
            <person name="Sandor L."/>
            <person name="Smith M.W."/>
            <person name="Tsang A."/>
            <person name="Grigoriev I.V."/>
            <person name="Stajich J.E."/>
            <person name="Spatafora J.W."/>
        </authorList>
    </citation>
    <scope>NUCLEOTIDE SEQUENCE</scope>
    <source>
        <strain evidence="2">RSA 2281</strain>
    </source>
</reference>
<evidence type="ECO:0000256" key="1">
    <source>
        <dbReference type="SAM" id="MobiDB-lite"/>
    </source>
</evidence>
<dbReference type="AlphaFoldDB" id="A0AAD5KAI9"/>
<feature type="compositionally biased region" description="Acidic residues" evidence="1">
    <location>
        <begin position="29"/>
        <end position="42"/>
    </location>
</feature>
<reference evidence="2" key="1">
    <citation type="journal article" date="2022" name="IScience">
        <title>Evolution of zygomycete secretomes and the origins of terrestrial fungal ecologies.</title>
        <authorList>
            <person name="Chang Y."/>
            <person name="Wang Y."/>
            <person name="Mondo S."/>
            <person name="Ahrendt S."/>
            <person name="Andreopoulos W."/>
            <person name="Barry K."/>
            <person name="Beard J."/>
            <person name="Benny G.L."/>
            <person name="Blankenship S."/>
            <person name="Bonito G."/>
            <person name="Cuomo C."/>
            <person name="Desiro A."/>
            <person name="Gervers K.A."/>
            <person name="Hundley H."/>
            <person name="Kuo A."/>
            <person name="LaButti K."/>
            <person name="Lang B.F."/>
            <person name="Lipzen A."/>
            <person name="O'Donnell K."/>
            <person name="Pangilinan J."/>
            <person name="Reynolds N."/>
            <person name="Sandor L."/>
            <person name="Smith M.E."/>
            <person name="Tsang A."/>
            <person name="Grigoriev I.V."/>
            <person name="Stajich J.E."/>
            <person name="Spatafora J.W."/>
        </authorList>
    </citation>
    <scope>NUCLEOTIDE SEQUENCE</scope>
    <source>
        <strain evidence="2">RSA 2281</strain>
    </source>
</reference>
<accession>A0AAD5KAI9</accession>
<evidence type="ECO:0000313" key="3">
    <source>
        <dbReference type="Proteomes" id="UP001209540"/>
    </source>
</evidence>
<name>A0AAD5KAI9_9FUNG</name>
<proteinExistence type="predicted"/>
<evidence type="ECO:0000313" key="2">
    <source>
        <dbReference type="EMBL" id="KAI9276881.1"/>
    </source>
</evidence>